<accession>A0ABT3Q0U2</accession>
<name>A0ABT3Q0U2_9BACT</name>
<evidence type="ECO:0000256" key="10">
    <source>
        <dbReference type="SAM" id="SignalP"/>
    </source>
</evidence>
<dbReference type="InterPro" id="IPR012910">
    <property type="entry name" value="Plug_dom"/>
</dbReference>
<evidence type="ECO:0000256" key="4">
    <source>
        <dbReference type="ARBA" id="ARBA00022692"/>
    </source>
</evidence>
<keyword evidence="4 8" id="KW-0812">Transmembrane</keyword>
<reference evidence="13 14" key="1">
    <citation type="submission" date="2021-11" db="EMBL/GenBank/DDBJ databases">
        <title>Aliifidinibius sp. nov., a new bacterium isolated from saline soil.</title>
        <authorList>
            <person name="Galisteo C."/>
            <person name="De La Haba R."/>
            <person name="Sanchez-Porro C."/>
            <person name="Ventosa A."/>
        </authorList>
    </citation>
    <scope>NUCLEOTIDE SEQUENCE [LARGE SCALE GENOMIC DNA]</scope>
    <source>
        <strain evidence="13 14">KACC 190600</strain>
    </source>
</reference>
<keyword evidence="7 8" id="KW-0998">Cell outer membrane</keyword>
<dbReference type="Gene3D" id="2.170.130.10">
    <property type="entry name" value="TonB-dependent receptor, plug domain"/>
    <property type="match status" value="1"/>
</dbReference>
<dbReference type="Gene3D" id="2.60.40.1120">
    <property type="entry name" value="Carboxypeptidase-like, regulatory domain"/>
    <property type="match status" value="1"/>
</dbReference>
<dbReference type="InterPro" id="IPR037066">
    <property type="entry name" value="Plug_dom_sf"/>
</dbReference>
<dbReference type="InterPro" id="IPR036942">
    <property type="entry name" value="Beta-barrel_TonB_sf"/>
</dbReference>
<evidence type="ECO:0000256" key="7">
    <source>
        <dbReference type="ARBA" id="ARBA00023237"/>
    </source>
</evidence>
<protein>
    <submittedName>
        <fullName evidence="13">TonB-dependent receptor</fullName>
    </submittedName>
</protein>
<gene>
    <name evidence="13" type="ORF">LQ318_12410</name>
</gene>
<evidence type="ECO:0000259" key="12">
    <source>
        <dbReference type="Pfam" id="PF07715"/>
    </source>
</evidence>
<feature type="domain" description="TonB-dependent receptor-like beta-barrel" evidence="11">
    <location>
        <begin position="377"/>
        <end position="873"/>
    </location>
</feature>
<comment type="subcellular location">
    <subcellularLocation>
        <location evidence="1 8">Cell outer membrane</location>
        <topology evidence="1 8">Multi-pass membrane protein</topology>
    </subcellularLocation>
</comment>
<evidence type="ECO:0000256" key="2">
    <source>
        <dbReference type="ARBA" id="ARBA00022448"/>
    </source>
</evidence>
<dbReference type="Pfam" id="PF13715">
    <property type="entry name" value="CarbopepD_reg_2"/>
    <property type="match status" value="1"/>
</dbReference>
<comment type="caution">
    <text evidence="13">The sequence shown here is derived from an EMBL/GenBank/DDBJ whole genome shotgun (WGS) entry which is preliminary data.</text>
</comment>
<dbReference type="Proteomes" id="UP001207337">
    <property type="component" value="Unassembled WGS sequence"/>
</dbReference>
<keyword evidence="3 8" id="KW-1134">Transmembrane beta strand</keyword>
<dbReference type="RefSeq" id="WP_265790570.1">
    <property type="nucleotide sequence ID" value="NZ_BAABRS010000003.1"/>
</dbReference>
<evidence type="ECO:0000256" key="1">
    <source>
        <dbReference type="ARBA" id="ARBA00004571"/>
    </source>
</evidence>
<keyword evidence="2 8" id="KW-0813">Transport</keyword>
<dbReference type="InterPro" id="IPR008969">
    <property type="entry name" value="CarboxyPept-like_regulatory"/>
</dbReference>
<evidence type="ECO:0000256" key="6">
    <source>
        <dbReference type="ARBA" id="ARBA00023136"/>
    </source>
</evidence>
<dbReference type="InterPro" id="IPR000531">
    <property type="entry name" value="Beta-barrel_TonB"/>
</dbReference>
<evidence type="ECO:0000313" key="14">
    <source>
        <dbReference type="Proteomes" id="UP001207337"/>
    </source>
</evidence>
<keyword evidence="5 9" id="KW-0798">TonB box</keyword>
<feature type="signal peptide" evidence="10">
    <location>
        <begin position="1"/>
        <end position="27"/>
    </location>
</feature>
<dbReference type="InterPro" id="IPR039426">
    <property type="entry name" value="TonB-dep_rcpt-like"/>
</dbReference>
<sequence>MYTVNNVFKYLFLIAVFPLFTSAVSWGQQTATVEGKVINEATGEHLPGVNIRLIDSSRGTVTDRDGDYSLTVPAGDAELQFSYIGFESTTESLTGLSAGEVVTLNVSLTSSYISGSEVVVTGTRSGGRSNLESAVPIDVISVEDLDIQAPQVDVNQLLTYVAPSFQSNRQSAADESEHNAPASLRGMGPDQLLVLINGKRRHTSSVINLLGGKRGTVGTDMSVIPTASIDRIEILRDGAAAQYGSDAIAGVINIILKEGTGLLTASATAGGYKAGDGETAKVNANYGFELGEEGYVNVTGSFTNREPTNRTGDHDLHVYIPGFAYPFDDNPEEVRAEDNSEIQERGKTRDDFKFHIGDAGMQIASTFVNGAVPVGNQGTEVYFFGGLSNKQGTGFPFRRLPVDGGNVPEIYPHGFQPLTKSSITDKSLTAGIRGEFRGWEIDFSNSFGSNAFDFRVTNSVNATLGASSPTAFDVGGFSFSQNVTGLTFAKYFDQALSGINVALGSEFRVDNYGINAGDEPSYRNYGIVDSVASNGLVVGQTDTLGRTGGSQGYPGFRPSDEISATRTNIAAFADVEVNLTQDFLVAGATRFERYSDFGNTLNGKLSARYLFGEYLTLRGAINTGFRAPSLHQVYYNKVSSDFNDNNRLVQIGTFNNNSRPADLLGIPDLKEETSINYSAGFALRPFKNLSLTTDFYQIDVEDRIILTSEFNVNELPADIAAELRDYGVSAANFFTNAIDTRTRGVDIVATYNHPFSNDHQLNFSLGANFNEVKVQGAVETSPQLEEQADLYLQSWDRLRLEEGDPQSKISATLQYDIGPLSAMVRGVRFGEVSLNTGGAFGEAQTYSAKFVTDLSLTYGVTDELDFTVGGNNIFDIYPDEHVYANSYFNVFKYPPSQHGFNGAYYFTKLTLNIN</sequence>
<keyword evidence="10" id="KW-0732">Signal</keyword>
<feature type="chain" id="PRO_5046035743" evidence="10">
    <location>
        <begin position="28"/>
        <end position="914"/>
    </location>
</feature>
<proteinExistence type="inferred from homology"/>
<organism evidence="13 14">
    <name type="scientific">Fodinibius salicampi</name>
    <dbReference type="NCBI Taxonomy" id="1920655"/>
    <lineage>
        <taxon>Bacteria</taxon>
        <taxon>Pseudomonadati</taxon>
        <taxon>Balneolota</taxon>
        <taxon>Balneolia</taxon>
        <taxon>Balneolales</taxon>
        <taxon>Balneolaceae</taxon>
        <taxon>Fodinibius</taxon>
    </lineage>
</organism>
<evidence type="ECO:0000256" key="9">
    <source>
        <dbReference type="RuleBase" id="RU003357"/>
    </source>
</evidence>
<evidence type="ECO:0000259" key="11">
    <source>
        <dbReference type="Pfam" id="PF00593"/>
    </source>
</evidence>
<dbReference type="Pfam" id="PF00593">
    <property type="entry name" value="TonB_dep_Rec_b-barrel"/>
    <property type="match status" value="1"/>
</dbReference>
<dbReference type="PANTHER" id="PTHR47234:SF3">
    <property type="entry name" value="SECRETIN_TONB SHORT N-TERMINAL DOMAIN-CONTAINING PROTEIN"/>
    <property type="match status" value="1"/>
</dbReference>
<dbReference type="PROSITE" id="PS52016">
    <property type="entry name" value="TONB_DEPENDENT_REC_3"/>
    <property type="match status" value="1"/>
</dbReference>
<keyword evidence="14" id="KW-1185">Reference proteome</keyword>
<evidence type="ECO:0000256" key="3">
    <source>
        <dbReference type="ARBA" id="ARBA00022452"/>
    </source>
</evidence>
<comment type="similarity">
    <text evidence="8 9">Belongs to the TonB-dependent receptor family.</text>
</comment>
<evidence type="ECO:0000313" key="13">
    <source>
        <dbReference type="EMBL" id="MCW9713706.1"/>
    </source>
</evidence>
<dbReference type="SUPFAM" id="SSF49464">
    <property type="entry name" value="Carboxypeptidase regulatory domain-like"/>
    <property type="match status" value="1"/>
</dbReference>
<evidence type="ECO:0000256" key="5">
    <source>
        <dbReference type="ARBA" id="ARBA00023077"/>
    </source>
</evidence>
<dbReference type="SUPFAM" id="SSF56935">
    <property type="entry name" value="Porins"/>
    <property type="match status" value="1"/>
</dbReference>
<dbReference type="PANTHER" id="PTHR47234">
    <property type="match status" value="1"/>
</dbReference>
<dbReference type="EMBL" id="JAJNDC010000003">
    <property type="protein sequence ID" value="MCW9713706.1"/>
    <property type="molecule type" value="Genomic_DNA"/>
</dbReference>
<feature type="domain" description="TonB-dependent receptor plug" evidence="12">
    <location>
        <begin position="131"/>
        <end position="251"/>
    </location>
</feature>
<dbReference type="Pfam" id="PF07715">
    <property type="entry name" value="Plug"/>
    <property type="match status" value="1"/>
</dbReference>
<keyword evidence="13" id="KW-0675">Receptor</keyword>
<keyword evidence="6 8" id="KW-0472">Membrane</keyword>
<dbReference type="Gene3D" id="2.40.170.20">
    <property type="entry name" value="TonB-dependent receptor, beta-barrel domain"/>
    <property type="match status" value="1"/>
</dbReference>
<evidence type="ECO:0000256" key="8">
    <source>
        <dbReference type="PROSITE-ProRule" id="PRU01360"/>
    </source>
</evidence>